<protein>
    <submittedName>
        <fullName evidence="1">Unnamed protein product</fullName>
    </submittedName>
</protein>
<evidence type="ECO:0000313" key="2">
    <source>
        <dbReference type="Proteomes" id="UP001165101"/>
    </source>
</evidence>
<dbReference type="EMBL" id="BSXV01010707">
    <property type="protein sequence ID" value="GMF08458.1"/>
    <property type="molecule type" value="Genomic_DNA"/>
</dbReference>
<sequence>MNNLLLDDRPGPFTNRTGGSSQGNADAGLDSKIVTNPNEITVDNGDKAGAGIITAIVLIVLISICFWMLL</sequence>
<organism evidence="1 2">
    <name type="scientific">Candida boidinii</name>
    <name type="common">Yeast</name>
    <dbReference type="NCBI Taxonomy" id="5477"/>
    <lineage>
        <taxon>Eukaryota</taxon>
        <taxon>Fungi</taxon>
        <taxon>Dikarya</taxon>
        <taxon>Ascomycota</taxon>
        <taxon>Saccharomycotina</taxon>
        <taxon>Pichiomycetes</taxon>
        <taxon>Pichiales</taxon>
        <taxon>Pichiaceae</taxon>
        <taxon>Ogataea</taxon>
        <taxon>Ogataea/Candida clade</taxon>
    </lineage>
</organism>
<name>A0ACB5UD25_CANBO</name>
<proteinExistence type="predicted"/>
<dbReference type="Proteomes" id="UP001165101">
    <property type="component" value="Unassembled WGS sequence"/>
</dbReference>
<comment type="caution">
    <text evidence="1">The sequence shown here is derived from an EMBL/GenBank/DDBJ whole genome shotgun (WGS) entry which is preliminary data.</text>
</comment>
<keyword evidence="2" id="KW-1185">Reference proteome</keyword>
<reference evidence="1" key="1">
    <citation type="submission" date="2023-04" db="EMBL/GenBank/DDBJ databases">
        <title>Candida boidinii NBRC 1967.</title>
        <authorList>
            <person name="Ichikawa N."/>
            <person name="Sato H."/>
            <person name="Tonouchi N."/>
        </authorList>
    </citation>
    <scope>NUCLEOTIDE SEQUENCE</scope>
    <source>
        <strain evidence="1">NBRC 1967</strain>
    </source>
</reference>
<accession>A0ACB5UD25</accession>
<gene>
    <name evidence="1" type="ORF">Cboi01_000676600</name>
</gene>
<evidence type="ECO:0000313" key="1">
    <source>
        <dbReference type="EMBL" id="GMF08458.1"/>
    </source>
</evidence>